<gene>
    <name evidence="10" type="ORF">SAMN04488556_3438</name>
</gene>
<feature type="region of interest" description="Disordered" evidence="9">
    <location>
        <begin position="20"/>
        <end position="42"/>
    </location>
</feature>
<evidence type="ECO:0000256" key="6">
    <source>
        <dbReference type="ARBA" id="ARBA00022801"/>
    </source>
</evidence>
<dbReference type="SUPFAM" id="SSF53649">
    <property type="entry name" value="Alkaline phosphatase-like"/>
    <property type="match status" value="1"/>
</dbReference>
<name>A0A1I6TU90_9EURY</name>
<dbReference type="Proteomes" id="UP000199199">
    <property type="component" value="Unassembled WGS sequence"/>
</dbReference>
<comment type="cofactor">
    <cofactor evidence="1">
        <name>Mg(2+)</name>
        <dbReference type="ChEBI" id="CHEBI:18420"/>
    </cofactor>
</comment>
<evidence type="ECO:0000256" key="1">
    <source>
        <dbReference type="ARBA" id="ARBA00001946"/>
    </source>
</evidence>
<proteinExistence type="inferred from homology"/>
<organism evidence="10 11">
    <name type="scientific">Halostagnicola kamekurae</name>
    <dbReference type="NCBI Taxonomy" id="619731"/>
    <lineage>
        <taxon>Archaea</taxon>
        <taxon>Methanobacteriati</taxon>
        <taxon>Methanobacteriota</taxon>
        <taxon>Stenosarchaea group</taxon>
        <taxon>Halobacteria</taxon>
        <taxon>Halobacteriales</taxon>
        <taxon>Natrialbaceae</taxon>
        <taxon>Halostagnicola</taxon>
    </lineage>
</organism>
<evidence type="ECO:0000256" key="4">
    <source>
        <dbReference type="ARBA" id="ARBA00022553"/>
    </source>
</evidence>
<dbReference type="PANTHER" id="PTHR11596">
    <property type="entry name" value="ALKALINE PHOSPHATASE"/>
    <property type="match status" value="1"/>
</dbReference>
<dbReference type="EMBL" id="FOZS01000003">
    <property type="protein sequence ID" value="SFS92735.1"/>
    <property type="molecule type" value="Genomic_DNA"/>
</dbReference>
<evidence type="ECO:0000313" key="10">
    <source>
        <dbReference type="EMBL" id="SFS92735.1"/>
    </source>
</evidence>
<comment type="similarity">
    <text evidence="3">Belongs to the alkaline phosphatase family.</text>
</comment>
<evidence type="ECO:0000256" key="9">
    <source>
        <dbReference type="SAM" id="MobiDB-lite"/>
    </source>
</evidence>
<dbReference type="SMART" id="SM00098">
    <property type="entry name" value="alkPPc"/>
    <property type="match status" value="1"/>
</dbReference>
<dbReference type="CDD" id="cd16012">
    <property type="entry name" value="ALP"/>
    <property type="match status" value="1"/>
</dbReference>
<keyword evidence="4" id="KW-0597">Phosphoprotein</keyword>
<dbReference type="PROSITE" id="PS00123">
    <property type="entry name" value="ALKALINE_PHOSPHATASE"/>
    <property type="match status" value="1"/>
</dbReference>
<evidence type="ECO:0000256" key="2">
    <source>
        <dbReference type="ARBA" id="ARBA00001947"/>
    </source>
</evidence>
<dbReference type="Gene3D" id="1.10.60.40">
    <property type="match status" value="1"/>
</dbReference>
<feature type="region of interest" description="Disordered" evidence="9">
    <location>
        <begin position="508"/>
        <end position="532"/>
    </location>
</feature>
<evidence type="ECO:0000313" key="11">
    <source>
        <dbReference type="Proteomes" id="UP000199199"/>
    </source>
</evidence>
<dbReference type="GO" id="GO:0004035">
    <property type="term" value="F:alkaline phosphatase activity"/>
    <property type="evidence" value="ECO:0007669"/>
    <property type="project" value="TreeGrafter"/>
</dbReference>
<dbReference type="InterPro" id="IPR018247">
    <property type="entry name" value="EF_Hand_1_Ca_BS"/>
</dbReference>
<accession>A0A1I6TU90</accession>
<dbReference type="AlphaFoldDB" id="A0A1I6TU90"/>
<evidence type="ECO:0000256" key="5">
    <source>
        <dbReference type="ARBA" id="ARBA00022723"/>
    </source>
</evidence>
<keyword evidence="5" id="KW-0479">Metal-binding</keyword>
<reference evidence="11" key="1">
    <citation type="submission" date="2016-10" db="EMBL/GenBank/DDBJ databases">
        <authorList>
            <person name="Varghese N."/>
            <person name="Submissions S."/>
        </authorList>
    </citation>
    <scope>NUCLEOTIDE SEQUENCE [LARGE SCALE GENOMIC DNA]</scope>
    <source>
        <strain evidence="11">DSM 22427</strain>
    </source>
</reference>
<dbReference type="InterPro" id="IPR018299">
    <property type="entry name" value="Alkaline_phosphatase_AS"/>
</dbReference>
<dbReference type="InterPro" id="IPR001952">
    <property type="entry name" value="Alkaline_phosphatase"/>
</dbReference>
<evidence type="ECO:0000256" key="7">
    <source>
        <dbReference type="ARBA" id="ARBA00022833"/>
    </source>
</evidence>
<keyword evidence="6" id="KW-0378">Hydrolase</keyword>
<dbReference type="InterPro" id="IPR017850">
    <property type="entry name" value="Alkaline_phosphatase_core_sf"/>
</dbReference>
<keyword evidence="8" id="KW-0460">Magnesium</keyword>
<sequence>MQRRNFITALGATGLLATGTASARTNGNGKSRGRGRGPNGGGEIENVIVLIGDGMGFDPIETTSVVHGDLALQSMTGVGYTRTNSLSGEVTDSAAAGTALATGQKAYNGQISVRGDADAGEDDVTPLSTQLEIAQSMGKSTGLVSTTRITHATPAVYASHVSDRDMEAEIASQLVESDVDVLLGGGRQEFDDETLTRAEREGYELLSDADDLDSASGEKLLGLFDDSHVTYALDRDDSIPCLPEMTAAAVDRLERSDDGFFLMVEGGRIDHAEHGNDAQSAVAETKEFDEVVDWALEYVEGRDDTLVVVASDHETGGMATGDGYGSPIETDAIANAEASNAAIAAAIEDGADVREAVETRIDVALTDDDVERIEAAAEESGAYALSNELGAVISQHLGVAWASNVHSGPAQTVMAAGPDVEPFDGWFHHVDLSATVTALLLFGRLGEVSEGQREAWEQTVTKRDPRGTRDAYMALQYVGPVTDDVTAALDIDDDGVVDYRDVVAILEGEAPEPPSRKKYRKRRRTPDPMHGI</sequence>
<keyword evidence="7" id="KW-0862">Zinc</keyword>
<evidence type="ECO:0000256" key="8">
    <source>
        <dbReference type="ARBA" id="ARBA00022842"/>
    </source>
</evidence>
<comment type="cofactor">
    <cofactor evidence="2">
        <name>Zn(2+)</name>
        <dbReference type="ChEBI" id="CHEBI:29105"/>
    </cofactor>
</comment>
<dbReference type="GO" id="GO:0046872">
    <property type="term" value="F:metal ion binding"/>
    <property type="evidence" value="ECO:0007669"/>
    <property type="project" value="UniProtKB-KW"/>
</dbReference>
<dbReference type="Pfam" id="PF00245">
    <property type="entry name" value="Alk_phosphatase"/>
    <property type="match status" value="1"/>
</dbReference>
<keyword evidence="11" id="KW-1185">Reference proteome</keyword>
<evidence type="ECO:0000256" key="3">
    <source>
        <dbReference type="ARBA" id="ARBA00005984"/>
    </source>
</evidence>
<dbReference type="PROSITE" id="PS00018">
    <property type="entry name" value="EF_HAND_1"/>
    <property type="match status" value="1"/>
</dbReference>
<dbReference type="PRINTS" id="PR00113">
    <property type="entry name" value="ALKPHPHTASE"/>
</dbReference>
<dbReference type="OrthoDB" id="212977at2157"/>
<dbReference type="RefSeq" id="WP_092906264.1">
    <property type="nucleotide sequence ID" value="NZ_FOZS01000003.1"/>
</dbReference>
<dbReference type="Gene3D" id="3.40.720.10">
    <property type="entry name" value="Alkaline Phosphatase, subunit A"/>
    <property type="match status" value="1"/>
</dbReference>
<dbReference type="PANTHER" id="PTHR11596:SF5">
    <property type="entry name" value="ALKALINE PHOSPHATASE"/>
    <property type="match status" value="1"/>
</dbReference>
<feature type="compositionally biased region" description="Low complexity" evidence="9">
    <location>
        <begin position="20"/>
        <end position="29"/>
    </location>
</feature>
<protein>
    <submittedName>
        <fullName evidence="10">Alkaline phosphatase</fullName>
    </submittedName>
</protein>